<dbReference type="EMBL" id="AUSU01006848">
    <property type="protein sequence ID" value="EPS61437.1"/>
    <property type="molecule type" value="Genomic_DNA"/>
</dbReference>
<dbReference type="AlphaFoldDB" id="S8DP16"/>
<evidence type="ECO:0000313" key="2">
    <source>
        <dbReference type="Proteomes" id="UP000015453"/>
    </source>
</evidence>
<name>S8DP16_9LAMI</name>
<comment type="caution">
    <text evidence="1">The sequence shown here is derived from an EMBL/GenBank/DDBJ whole genome shotgun (WGS) entry which is preliminary data.</text>
</comment>
<proteinExistence type="predicted"/>
<evidence type="ECO:0000313" key="1">
    <source>
        <dbReference type="EMBL" id="EPS61437.1"/>
    </source>
</evidence>
<accession>S8DP16</accession>
<sequence>MDHRRWRILPVRICNPHQCTDNHVPIAVAEEKTSSARASVAGGIPGVHQKSSSVPQWNRRKLGQAGICRSGNTLGGVPEEINDCDFDRGNIYFSYWFACIYILV</sequence>
<gene>
    <name evidence="1" type="ORF">M569_13360</name>
</gene>
<protein>
    <submittedName>
        <fullName evidence="1">Uncharacterized protein</fullName>
    </submittedName>
</protein>
<keyword evidence="2" id="KW-1185">Reference proteome</keyword>
<organism evidence="1 2">
    <name type="scientific">Genlisea aurea</name>
    <dbReference type="NCBI Taxonomy" id="192259"/>
    <lineage>
        <taxon>Eukaryota</taxon>
        <taxon>Viridiplantae</taxon>
        <taxon>Streptophyta</taxon>
        <taxon>Embryophyta</taxon>
        <taxon>Tracheophyta</taxon>
        <taxon>Spermatophyta</taxon>
        <taxon>Magnoliopsida</taxon>
        <taxon>eudicotyledons</taxon>
        <taxon>Gunneridae</taxon>
        <taxon>Pentapetalae</taxon>
        <taxon>asterids</taxon>
        <taxon>lamiids</taxon>
        <taxon>Lamiales</taxon>
        <taxon>Lentibulariaceae</taxon>
        <taxon>Genlisea</taxon>
    </lineage>
</organism>
<dbReference type="Proteomes" id="UP000015453">
    <property type="component" value="Unassembled WGS sequence"/>
</dbReference>
<reference evidence="1 2" key="1">
    <citation type="journal article" date="2013" name="BMC Genomics">
        <title>The miniature genome of a carnivorous plant Genlisea aurea contains a low number of genes and short non-coding sequences.</title>
        <authorList>
            <person name="Leushkin E.V."/>
            <person name="Sutormin R.A."/>
            <person name="Nabieva E.R."/>
            <person name="Penin A.A."/>
            <person name="Kondrashov A.S."/>
            <person name="Logacheva M.D."/>
        </authorList>
    </citation>
    <scope>NUCLEOTIDE SEQUENCE [LARGE SCALE GENOMIC DNA]</scope>
</reference>